<dbReference type="InterPro" id="IPR011701">
    <property type="entry name" value="MFS"/>
</dbReference>
<protein>
    <submittedName>
        <fullName evidence="9">MFS transporter</fullName>
    </submittedName>
</protein>
<evidence type="ECO:0000256" key="3">
    <source>
        <dbReference type="ARBA" id="ARBA00022692"/>
    </source>
</evidence>
<name>A0ABW6J7X3_STRWE</name>
<feature type="domain" description="Major facilitator superfamily (MFS) profile" evidence="8">
    <location>
        <begin position="1"/>
        <end position="216"/>
    </location>
</feature>
<dbReference type="PRINTS" id="PR01036">
    <property type="entry name" value="TCRTETB"/>
</dbReference>
<keyword evidence="5 7" id="KW-0472">Membrane</keyword>
<evidence type="ECO:0000256" key="1">
    <source>
        <dbReference type="ARBA" id="ARBA00004651"/>
    </source>
</evidence>
<feature type="non-terminal residue" evidence="9">
    <location>
        <position position="216"/>
    </location>
</feature>
<dbReference type="EMBL" id="JBHTRV010000085">
    <property type="protein sequence ID" value="MFE5985999.1"/>
    <property type="molecule type" value="Genomic_DNA"/>
</dbReference>
<reference evidence="9 10" key="1">
    <citation type="submission" date="2024-09" db="EMBL/GenBank/DDBJ databases">
        <title>The Natural Products Discovery Center: Release of the First 8490 Sequenced Strains for Exploring Actinobacteria Biosynthetic Diversity.</title>
        <authorList>
            <person name="Kalkreuter E."/>
            <person name="Kautsar S.A."/>
            <person name="Yang D."/>
            <person name="Bader C.D."/>
            <person name="Teijaro C.N."/>
            <person name="Fluegel L."/>
            <person name="Davis C.M."/>
            <person name="Simpson J.R."/>
            <person name="Lauterbach L."/>
            <person name="Steele A.D."/>
            <person name="Gui C."/>
            <person name="Meng S."/>
            <person name="Li G."/>
            <person name="Viehrig K."/>
            <person name="Ye F."/>
            <person name="Su P."/>
            <person name="Kiefer A.F."/>
            <person name="Nichols A."/>
            <person name="Cepeda A.J."/>
            <person name="Yan W."/>
            <person name="Fan B."/>
            <person name="Jiang Y."/>
            <person name="Adhikari A."/>
            <person name="Zheng C.-J."/>
            <person name="Schuster L."/>
            <person name="Cowan T.M."/>
            <person name="Smanski M.J."/>
            <person name="Chevrette M.G."/>
            <person name="De Carvalho L.P.S."/>
            <person name="Shen B."/>
        </authorList>
    </citation>
    <scope>NUCLEOTIDE SEQUENCE [LARGE SCALE GENOMIC DNA]</scope>
    <source>
        <strain evidence="9 10">NPDC056472</strain>
    </source>
</reference>
<feature type="transmembrane region" description="Helical" evidence="7">
    <location>
        <begin position="62"/>
        <end position="83"/>
    </location>
</feature>
<keyword evidence="2" id="KW-0813">Transport</keyword>
<evidence type="ECO:0000259" key="8">
    <source>
        <dbReference type="PROSITE" id="PS50850"/>
    </source>
</evidence>
<feature type="transmembrane region" description="Helical" evidence="7">
    <location>
        <begin position="29"/>
        <end position="50"/>
    </location>
</feature>
<dbReference type="PANTHER" id="PTHR42718:SF9">
    <property type="entry name" value="MAJOR FACILITATOR SUPERFAMILY MULTIDRUG TRANSPORTER MFSC"/>
    <property type="match status" value="1"/>
</dbReference>
<dbReference type="PANTHER" id="PTHR42718">
    <property type="entry name" value="MAJOR FACILITATOR SUPERFAMILY MULTIDRUG TRANSPORTER MFSC"/>
    <property type="match status" value="1"/>
</dbReference>
<keyword evidence="3 7" id="KW-0812">Transmembrane</keyword>
<organism evidence="9 10">
    <name type="scientific">Streptomyces wedmorensis</name>
    <dbReference type="NCBI Taxonomy" id="43759"/>
    <lineage>
        <taxon>Bacteria</taxon>
        <taxon>Bacillati</taxon>
        <taxon>Actinomycetota</taxon>
        <taxon>Actinomycetes</taxon>
        <taxon>Kitasatosporales</taxon>
        <taxon>Streptomycetaceae</taxon>
        <taxon>Streptomyces</taxon>
    </lineage>
</organism>
<evidence type="ECO:0000256" key="4">
    <source>
        <dbReference type="ARBA" id="ARBA00022989"/>
    </source>
</evidence>
<evidence type="ECO:0000256" key="7">
    <source>
        <dbReference type="SAM" id="Phobius"/>
    </source>
</evidence>
<evidence type="ECO:0000256" key="5">
    <source>
        <dbReference type="ARBA" id="ARBA00023136"/>
    </source>
</evidence>
<comment type="subcellular location">
    <subcellularLocation>
        <location evidence="1">Cell membrane</location>
        <topology evidence="1">Multi-pass membrane protein</topology>
    </subcellularLocation>
</comment>
<feature type="transmembrane region" description="Helical" evidence="7">
    <location>
        <begin position="128"/>
        <end position="148"/>
    </location>
</feature>
<dbReference type="SUPFAM" id="SSF103473">
    <property type="entry name" value="MFS general substrate transporter"/>
    <property type="match status" value="1"/>
</dbReference>
<feature type="transmembrane region" description="Helical" evidence="7">
    <location>
        <begin position="154"/>
        <end position="177"/>
    </location>
</feature>
<accession>A0ABW6J7X3</accession>
<dbReference type="RefSeq" id="WP_386256919.1">
    <property type="nucleotide sequence ID" value="NZ_JBHTRV010000085.1"/>
</dbReference>
<dbReference type="Pfam" id="PF07690">
    <property type="entry name" value="MFS_1"/>
    <property type="match status" value="1"/>
</dbReference>
<evidence type="ECO:0000313" key="9">
    <source>
        <dbReference type="EMBL" id="MFE5985999.1"/>
    </source>
</evidence>
<dbReference type="Proteomes" id="UP001600424">
    <property type="component" value="Unassembled WGS sequence"/>
</dbReference>
<dbReference type="InterPro" id="IPR020846">
    <property type="entry name" value="MFS_dom"/>
</dbReference>
<dbReference type="PROSITE" id="PS50850">
    <property type="entry name" value="MFS"/>
    <property type="match status" value="1"/>
</dbReference>
<dbReference type="InterPro" id="IPR036259">
    <property type="entry name" value="MFS_trans_sf"/>
</dbReference>
<feature type="transmembrane region" description="Helical" evidence="7">
    <location>
        <begin position="198"/>
        <end position="215"/>
    </location>
</feature>
<gene>
    <name evidence="9" type="ORF">ACFQ63_40880</name>
</gene>
<dbReference type="Gene3D" id="1.20.1250.20">
    <property type="entry name" value="MFS general substrate transporter like domains"/>
    <property type="match status" value="1"/>
</dbReference>
<sequence>MWPLYAAGFTTAFGAHGIAANLGGFSDDAVTSLLVLGGLLALYDGAEVVLKPVFGTLADRIGAKPVLIGGLVAFAAASALYAIADSPGWLWAARLGQGAAASAFSPSASALVARLNPAAKRGRAFGSYGFYKSIGYTLGPLLGGLLVWAGGLRLLFVVLAVLGAAVAVWAALAVPSVPPLPKQRQTVLDLARRLTDPVFLGPTAALAAATAALSVG</sequence>
<evidence type="ECO:0000256" key="2">
    <source>
        <dbReference type="ARBA" id="ARBA00022448"/>
    </source>
</evidence>
<evidence type="ECO:0000256" key="6">
    <source>
        <dbReference type="ARBA" id="ARBA00023251"/>
    </source>
</evidence>
<comment type="caution">
    <text evidence="9">The sequence shown here is derived from an EMBL/GenBank/DDBJ whole genome shotgun (WGS) entry which is preliminary data.</text>
</comment>
<keyword evidence="10" id="KW-1185">Reference proteome</keyword>
<keyword evidence="6" id="KW-0046">Antibiotic resistance</keyword>
<evidence type="ECO:0000313" key="10">
    <source>
        <dbReference type="Proteomes" id="UP001600424"/>
    </source>
</evidence>
<proteinExistence type="predicted"/>
<keyword evidence="4 7" id="KW-1133">Transmembrane helix</keyword>